<dbReference type="EMBL" id="JAFNEN010000008">
    <property type="protein sequence ID" value="KAG8201122.1"/>
    <property type="molecule type" value="Genomic_DNA"/>
</dbReference>
<protein>
    <submittedName>
        <fullName evidence="1">Uncharacterized protein</fullName>
    </submittedName>
</protein>
<organism evidence="1 2">
    <name type="scientific">Oedothorax gibbosus</name>
    <dbReference type="NCBI Taxonomy" id="931172"/>
    <lineage>
        <taxon>Eukaryota</taxon>
        <taxon>Metazoa</taxon>
        <taxon>Ecdysozoa</taxon>
        <taxon>Arthropoda</taxon>
        <taxon>Chelicerata</taxon>
        <taxon>Arachnida</taxon>
        <taxon>Araneae</taxon>
        <taxon>Araneomorphae</taxon>
        <taxon>Entelegynae</taxon>
        <taxon>Araneoidea</taxon>
        <taxon>Linyphiidae</taxon>
        <taxon>Erigoninae</taxon>
        <taxon>Oedothorax</taxon>
    </lineage>
</organism>
<keyword evidence="2" id="KW-1185">Reference proteome</keyword>
<name>A0AAV6VZ43_9ARAC</name>
<sequence length="112" mass="12377">MPGNEKGSVTVDGTPSSSYQLVIRGGTVSFSLRVIIVRQKLEKSFWENSGILHAPMVCGNDRDITLPKRIKNGPKLQLQLSNGTWVVGSRIHHKGLSTDHTIMIKDNQEDIP</sequence>
<dbReference type="Proteomes" id="UP000827092">
    <property type="component" value="Unassembled WGS sequence"/>
</dbReference>
<evidence type="ECO:0000313" key="1">
    <source>
        <dbReference type="EMBL" id="KAG8201122.1"/>
    </source>
</evidence>
<dbReference type="AlphaFoldDB" id="A0AAV6VZ43"/>
<accession>A0AAV6VZ43</accession>
<reference evidence="1 2" key="1">
    <citation type="journal article" date="2022" name="Nat. Ecol. Evol.">
        <title>A masculinizing supergene underlies an exaggerated male reproductive morph in a spider.</title>
        <authorList>
            <person name="Hendrickx F."/>
            <person name="De Corte Z."/>
            <person name="Sonet G."/>
            <person name="Van Belleghem S.M."/>
            <person name="Kostlbacher S."/>
            <person name="Vangestel C."/>
        </authorList>
    </citation>
    <scope>NUCLEOTIDE SEQUENCE [LARGE SCALE GENOMIC DNA]</scope>
    <source>
        <strain evidence="1">W744_W776</strain>
    </source>
</reference>
<comment type="caution">
    <text evidence="1">The sequence shown here is derived from an EMBL/GenBank/DDBJ whole genome shotgun (WGS) entry which is preliminary data.</text>
</comment>
<proteinExistence type="predicted"/>
<gene>
    <name evidence="1" type="ORF">JTE90_028790</name>
</gene>
<evidence type="ECO:0000313" key="2">
    <source>
        <dbReference type="Proteomes" id="UP000827092"/>
    </source>
</evidence>